<evidence type="ECO:0000313" key="3">
    <source>
        <dbReference type="Proteomes" id="UP001066276"/>
    </source>
</evidence>
<evidence type="ECO:0000256" key="1">
    <source>
        <dbReference type="SAM" id="MobiDB-lite"/>
    </source>
</evidence>
<name>A0AAV7S7Q2_PLEWA</name>
<dbReference type="EMBL" id="JANPWB010000008">
    <property type="protein sequence ID" value="KAJ1160012.1"/>
    <property type="molecule type" value="Genomic_DNA"/>
</dbReference>
<proteinExistence type="predicted"/>
<dbReference type="AlphaFoldDB" id="A0AAV7S7Q2"/>
<evidence type="ECO:0000313" key="2">
    <source>
        <dbReference type="EMBL" id="KAJ1160012.1"/>
    </source>
</evidence>
<reference evidence="2" key="1">
    <citation type="journal article" date="2022" name="bioRxiv">
        <title>Sequencing and chromosome-scale assembly of the giantPleurodeles waltlgenome.</title>
        <authorList>
            <person name="Brown T."/>
            <person name="Elewa A."/>
            <person name="Iarovenko S."/>
            <person name="Subramanian E."/>
            <person name="Araus A.J."/>
            <person name="Petzold A."/>
            <person name="Susuki M."/>
            <person name="Suzuki K.-i.T."/>
            <person name="Hayashi T."/>
            <person name="Toyoda A."/>
            <person name="Oliveira C."/>
            <person name="Osipova E."/>
            <person name="Leigh N.D."/>
            <person name="Simon A."/>
            <person name="Yun M.H."/>
        </authorList>
    </citation>
    <scope>NUCLEOTIDE SEQUENCE</scope>
    <source>
        <strain evidence="2">20211129_DDA</strain>
        <tissue evidence="2">Liver</tissue>
    </source>
</reference>
<organism evidence="2 3">
    <name type="scientific">Pleurodeles waltl</name>
    <name type="common">Iberian ribbed newt</name>
    <dbReference type="NCBI Taxonomy" id="8319"/>
    <lineage>
        <taxon>Eukaryota</taxon>
        <taxon>Metazoa</taxon>
        <taxon>Chordata</taxon>
        <taxon>Craniata</taxon>
        <taxon>Vertebrata</taxon>
        <taxon>Euteleostomi</taxon>
        <taxon>Amphibia</taxon>
        <taxon>Batrachia</taxon>
        <taxon>Caudata</taxon>
        <taxon>Salamandroidea</taxon>
        <taxon>Salamandridae</taxon>
        <taxon>Pleurodelinae</taxon>
        <taxon>Pleurodeles</taxon>
    </lineage>
</organism>
<keyword evidence="3" id="KW-1185">Reference proteome</keyword>
<accession>A0AAV7S7Q2</accession>
<sequence>MSGRVFPSSAAQAFPATAQSRAPFGVAGPAFGGHGEAPWVELGDRLGDWQPGGSSWAKRRCRPRPRLSAAGAAVGICGSEGWPSRRRWSRGPIPDSSRALAPEESVAAVGPRREEAELRLGGAFRPAPRHNWAGGSPLGLGRRGLSPGGPPNRDRPRGAGPDGAEAVSMVASPWLG</sequence>
<gene>
    <name evidence="2" type="ORF">NDU88_000514</name>
</gene>
<protein>
    <submittedName>
        <fullName evidence="2">Uncharacterized protein</fullName>
    </submittedName>
</protein>
<feature type="region of interest" description="Disordered" evidence="1">
    <location>
        <begin position="79"/>
        <end position="176"/>
    </location>
</feature>
<comment type="caution">
    <text evidence="2">The sequence shown here is derived from an EMBL/GenBank/DDBJ whole genome shotgun (WGS) entry which is preliminary data.</text>
</comment>
<feature type="region of interest" description="Disordered" evidence="1">
    <location>
        <begin position="1"/>
        <end position="29"/>
    </location>
</feature>
<dbReference type="Proteomes" id="UP001066276">
    <property type="component" value="Chromosome 4_2"/>
</dbReference>